<feature type="region of interest" description="Disordered" evidence="1">
    <location>
        <begin position="161"/>
        <end position="187"/>
    </location>
</feature>
<dbReference type="EMBL" id="SUMD01000002">
    <property type="protein sequence ID" value="TJZ80096.1"/>
    <property type="molecule type" value="Genomic_DNA"/>
</dbReference>
<evidence type="ECO:0000313" key="2">
    <source>
        <dbReference type="EMBL" id="TJZ80096.1"/>
    </source>
</evidence>
<comment type="caution">
    <text evidence="2">The sequence shown here is derived from an EMBL/GenBank/DDBJ whole genome shotgun (WGS) entry which is preliminary data.</text>
</comment>
<accession>A0ABY2RNP0</accession>
<evidence type="ECO:0000313" key="3">
    <source>
        <dbReference type="Proteomes" id="UP000305109"/>
    </source>
</evidence>
<name>A0ABY2RNP0_9NOCA</name>
<evidence type="ECO:0008006" key="4">
    <source>
        <dbReference type="Google" id="ProtNLM"/>
    </source>
</evidence>
<gene>
    <name evidence="2" type="ORF">FCG67_04200</name>
</gene>
<protein>
    <recommendedName>
        <fullName evidence="4">Pullulanase</fullName>
    </recommendedName>
</protein>
<proteinExistence type="predicted"/>
<reference evidence="2 3" key="1">
    <citation type="submission" date="2019-04" db="EMBL/GenBank/DDBJ databases">
        <title>Rhodococcus oryzae sp. nov., a novel actinomycete isolated from rhizosphere soil of rice (Oryza sativa L.).</title>
        <authorList>
            <person name="Li C."/>
        </authorList>
    </citation>
    <scope>NUCLEOTIDE SEQUENCE [LARGE SCALE GENOMIC DNA]</scope>
    <source>
        <strain evidence="2 3">NEAU-CX67</strain>
    </source>
</reference>
<organism evidence="2 3">
    <name type="scientific">Rhodococcus oryzae</name>
    <dbReference type="NCBI Taxonomy" id="2571143"/>
    <lineage>
        <taxon>Bacteria</taxon>
        <taxon>Bacillati</taxon>
        <taxon>Actinomycetota</taxon>
        <taxon>Actinomycetes</taxon>
        <taxon>Mycobacteriales</taxon>
        <taxon>Nocardiaceae</taxon>
        <taxon>Rhodococcus</taxon>
    </lineage>
</organism>
<sequence>MGLVEYSFGTGEGAPRDWASEADLDLGGIGVADAVSLDFDGDGLLDDAMWDSDGDGGADRSVLDVGDEGRYFEDASGTGVWDLEVPPPPAEAGHELRWTDAGGVDRRVPGSEDALPVEVDLDLDGAPDIVVIDTDGDSLVDVTLLRSGPAGPYVAIEVDERSDGSADVTLSDTDGDGRLDTVARGPG</sequence>
<dbReference type="Proteomes" id="UP000305109">
    <property type="component" value="Unassembled WGS sequence"/>
</dbReference>
<keyword evidence="3" id="KW-1185">Reference proteome</keyword>
<evidence type="ECO:0000256" key="1">
    <source>
        <dbReference type="SAM" id="MobiDB-lite"/>
    </source>
</evidence>